<evidence type="ECO:0000259" key="13">
    <source>
        <dbReference type="Pfam" id="PF02434"/>
    </source>
</evidence>
<feature type="region of interest" description="Disordered" evidence="12">
    <location>
        <begin position="1"/>
        <end position="51"/>
    </location>
</feature>
<keyword evidence="15" id="KW-1185">Reference proteome</keyword>
<dbReference type="Proteomes" id="UP000001357">
    <property type="component" value="Unassembled WGS sequence"/>
</dbReference>
<evidence type="ECO:0000256" key="5">
    <source>
        <dbReference type="ARBA" id="ARBA00022676"/>
    </source>
</evidence>
<feature type="compositionally biased region" description="Low complexity" evidence="12">
    <location>
        <begin position="36"/>
        <end position="45"/>
    </location>
</feature>
<keyword evidence="10" id="KW-1133">Transmembrane helix</keyword>
<feature type="domain" description="Fringe-like glycosyltransferase" evidence="13">
    <location>
        <begin position="141"/>
        <end position="283"/>
    </location>
</feature>
<dbReference type="STRING" id="81824.A9UPC2"/>
<dbReference type="GeneID" id="5887786"/>
<comment type="similarity">
    <text evidence="3">Belongs to the glycosyltransferase 31 family. Beta3-Gal-T subfamily.</text>
</comment>
<keyword evidence="11" id="KW-0472">Membrane</keyword>
<dbReference type="Pfam" id="PF02434">
    <property type="entry name" value="Fringe"/>
    <property type="match status" value="1"/>
</dbReference>
<evidence type="ECO:0000256" key="9">
    <source>
        <dbReference type="ARBA" id="ARBA00022968"/>
    </source>
</evidence>
<dbReference type="InParanoid" id="A9UPC2"/>
<dbReference type="eggNOG" id="KOG2246">
    <property type="taxonomic scope" value="Eukaryota"/>
</dbReference>
<dbReference type="InterPro" id="IPR003378">
    <property type="entry name" value="Fringe-like_glycosylTrfase"/>
</dbReference>
<dbReference type="Gene3D" id="3.90.550.50">
    <property type="match status" value="1"/>
</dbReference>
<evidence type="ECO:0000256" key="12">
    <source>
        <dbReference type="SAM" id="MobiDB-lite"/>
    </source>
</evidence>
<evidence type="ECO:0000256" key="1">
    <source>
        <dbReference type="ARBA" id="ARBA00004606"/>
    </source>
</evidence>
<evidence type="ECO:0000256" key="3">
    <source>
        <dbReference type="ARBA" id="ARBA00006462"/>
    </source>
</evidence>
<dbReference type="FunCoup" id="A9UPC2">
    <property type="interactions" value="244"/>
</dbReference>
<dbReference type="KEGG" id="mbr:MONBRDRAFT_22031"/>
<dbReference type="FunFam" id="3.90.550.50:FF:000084">
    <property type="entry name" value="Predicted protein"/>
    <property type="match status" value="1"/>
</dbReference>
<evidence type="ECO:0000313" key="15">
    <source>
        <dbReference type="Proteomes" id="UP000001357"/>
    </source>
</evidence>
<dbReference type="PANTHER" id="PTHR23033">
    <property type="entry name" value="BETA1,3-GALACTOSYLTRANSFERASE"/>
    <property type="match status" value="1"/>
</dbReference>
<evidence type="ECO:0000256" key="10">
    <source>
        <dbReference type="ARBA" id="ARBA00022989"/>
    </source>
</evidence>
<dbReference type="InterPro" id="IPR026050">
    <property type="entry name" value="C1GALT1/C1GALT1_chp1"/>
</dbReference>
<dbReference type="EMBL" id="CH991543">
    <property type="protein sequence ID" value="EDQ92391.1"/>
    <property type="molecule type" value="Genomic_DNA"/>
</dbReference>
<proteinExistence type="inferred from homology"/>
<dbReference type="AlphaFoldDB" id="A9UPC2"/>
<dbReference type="SUPFAM" id="SSF53448">
    <property type="entry name" value="Nucleotide-diphospho-sugar transferases"/>
    <property type="match status" value="1"/>
</dbReference>
<comment type="pathway">
    <text evidence="2">Protein modification; protein glycosylation.</text>
</comment>
<dbReference type="InterPro" id="IPR029044">
    <property type="entry name" value="Nucleotide-diphossugar_trans"/>
</dbReference>
<accession>A9UPC2</accession>
<dbReference type="EC" id="2.4.1.122" evidence="4"/>
<evidence type="ECO:0000256" key="11">
    <source>
        <dbReference type="ARBA" id="ARBA00023136"/>
    </source>
</evidence>
<dbReference type="GO" id="GO:0016020">
    <property type="term" value="C:membrane"/>
    <property type="evidence" value="ECO:0007669"/>
    <property type="project" value="UniProtKB-SubCell"/>
</dbReference>
<keyword evidence="5" id="KW-0328">Glycosyltransferase</keyword>
<evidence type="ECO:0000256" key="6">
    <source>
        <dbReference type="ARBA" id="ARBA00022679"/>
    </source>
</evidence>
<dbReference type="RefSeq" id="XP_001742153.1">
    <property type="nucleotide sequence ID" value="XM_001742101.1"/>
</dbReference>
<keyword evidence="8" id="KW-0547">Nucleotide-binding</keyword>
<organism evidence="14 15">
    <name type="scientific">Monosiga brevicollis</name>
    <name type="common">Choanoflagellate</name>
    <dbReference type="NCBI Taxonomy" id="81824"/>
    <lineage>
        <taxon>Eukaryota</taxon>
        <taxon>Choanoflagellata</taxon>
        <taxon>Craspedida</taxon>
        <taxon>Salpingoecidae</taxon>
        <taxon>Monosiga</taxon>
    </lineage>
</organism>
<dbReference type="PANTHER" id="PTHR23033:SF14">
    <property type="entry name" value="GLYCOPROTEIN-N-ACETYLGALACTOSAMINE 3-BETA-GALACTOSYLTRANSFERASE 1-RELATED"/>
    <property type="match status" value="1"/>
</dbReference>
<evidence type="ECO:0000256" key="4">
    <source>
        <dbReference type="ARBA" id="ARBA00012557"/>
    </source>
</evidence>
<dbReference type="OMA" id="HERFLPM"/>
<evidence type="ECO:0000313" key="14">
    <source>
        <dbReference type="EMBL" id="EDQ92391.1"/>
    </source>
</evidence>
<keyword evidence="7" id="KW-0812">Transmembrane</keyword>
<protein>
    <recommendedName>
        <fullName evidence="4">N-acetylgalactosaminide beta-1,3-galactosyltransferase</fullName>
        <ecNumber evidence="4">2.4.1.122</ecNumber>
    </recommendedName>
</protein>
<dbReference type="GO" id="GO:0000166">
    <property type="term" value="F:nucleotide binding"/>
    <property type="evidence" value="ECO:0007669"/>
    <property type="project" value="UniProtKB-KW"/>
</dbReference>
<name>A9UPC2_MONBE</name>
<sequence>MARGDHDDDDPAIQAIADELMQEGYKANPPTARQPSAHLPQAQASHHQHPQHVDPIVHVIKRESSNNNRAQAVSNALDQLNLHDMLEAPVEHANGQAVHDAAIRHPPATQPKDIPDYLLNTMKDEPPYGTPPDETAKKDPSIYCFVLTTPKRHDPKAIAVNNSWGLRMDRLDFMTSEPYPGLNTVLLRLRNESRKTLWPKIKLAWLHTYQHHLDDHDWFMKADDDTFVVVDNLRQFLAQYDPNKPHFFGHRFLLHRGQGPQAELSYYSGGAGYVLSRAALKLLGDNAAKALTNNGLAEDVEMARSMLKVGVTCEDSRDAEGHERFLPMNIDNMRYRYKFATKPKFWYWRYVYFPPKDGLQRCSNDQSASYTHTHSLSLSLSLSPCLSLFNRVS</sequence>
<comment type="subcellular location">
    <subcellularLocation>
        <location evidence="1">Membrane</location>
        <topology evidence="1">Single-pass type II membrane protein</topology>
    </subcellularLocation>
</comment>
<dbReference type="GO" id="GO:0016263">
    <property type="term" value="F:glycoprotein-N-acetylgalactosamine 3-beta-galactosyltransferase activity"/>
    <property type="evidence" value="ECO:0000318"/>
    <property type="project" value="GO_Central"/>
</dbReference>
<keyword evidence="6" id="KW-0808">Transferase</keyword>
<evidence type="ECO:0000256" key="2">
    <source>
        <dbReference type="ARBA" id="ARBA00004922"/>
    </source>
</evidence>
<keyword evidence="9" id="KW-0735">Signal-anchor</keyword>
<reference evidence="14 15" key="1">
    <citation type="journal article" date="2008" name="Nature">
        <title>The genome of the choanoflagellate Monosiga brevicollis and the origin of metazoans.</title>
        <authorList>
            <consortium name="JGI Sequencing"/>
            <person name="King N."/>
            <person name="Westbrook M.J."/>
            <person name="Young S.L."/>
            <person name="Kuo A."/>
            <person name="Abedin M."/>
            <person name="Chapman J."/>
            <person name="Fairclough S."/>
            <person name="Hellsten U."/>
            <person name="Isogai Y."/>
            <person name="Letunic I."/>
            <person name="Marr M."/>
            <person name="Pincus D."/>
            <person name="Putnam N."/>
            <person name="Rokas A."/>
            <person name="Wright K.J."/>
            <person name="Zuzow R."/>
            <person name="Dirks W."/>
            <person name="Good M."/>
            <person name="Goodstein D."/>
            <person name="Lemons D."/>
            <person name="Li W."/>
            <person name="Lyons J.B."/>
            <person name="Morris A."/>
            <person name="Nichols S."/>
            <person name="Richter D.J."/>
            <person name="Salamov A."/>
            <person name="Bork P."/>
            <person name="Lim W.A."/>
            <person name="Manning G."/>
            <person name="Miller W.T."/>
            <person name="McGinnis W."/>
            <person name="Shapiro H."/>
            <person name="Tjian R."/>
            <person name="Grigoriev I.V."/>
            <person name="Rokhsar D."/>
        </authorList>
    </citation>
    <scope>NUCLEOTIDE SEQUENCE [LARGE SCALE GENOMIC DNA]</scope>
    <source>
        <strain evidence="15">MX1 / ATCC 50154</strain>
    </source>
</reference>
<gene>
    <name evidence="14" type="ORF">MONBRDRAFT_22031</name>
</gene>
<evidence type="ECO:0000256" key="8">
    <source>
        <dbReference type="ARBA" id="ARBA00022741"/>
    </source>
</evidence>
<evidence type="ECO:0000256" key="7">
    <source>
        <dbReference type="ARBA" id="ARBA00022692"/>
    </source>
</evidence>